<keyword evidence="2" id="KW-1185">Reference proteome</keyword>
<evidence type="ECO:0000259" key="1">
    <source>
        <dbReference type="Pfam" id="PF00899"/>
    </source>
</evidence>
<dbReference type="InterPro" id="IPR035985">
    <property type="entry name" value="Ubiquitin-activating_enz"/>
</dbReference>
<dbReference type="SUPFAM" id="SSF69572">
    <property type="entry name" value="Activating enzymes of the ubiquitin-like proteins"/>
    <property type="match status" value="1"/>
</dbReference>
<accession>A0A915DQY2</accession>
<feature type="domain" description="THIF-type NAD/FAD binding fold" evidence="1">
    <location>
        <begin position="23"/>
        <end position="78"/>
    </location>
</feature>
<dbReference type="InterPro" id="IPR000594">
    <property type="entry name" value="ThiF_NAD_FAD-bd"/>
</dbReference>
<dbReference type="InterPro" id="IPR045886">
    <property type="entry name" value="ThiF/MoeB/HesA"/>
</dbReference>
<reference evidence="3" key="1">
    <citation type="submission" date="2022-11" db="UniProtKB">
        <authorList>
            <consortium name="WormBaseParasite"/>
        </authorList>
    </citation>
    <scope>IDENTIFICATION</scope>
</reference>
<organism evidence="2 3">
    <name type="scientific">Ditylenchus dipsaci</name>
    <dbReference type="NCBI Taxonomy" id="166011"/>
    <lineage>
        <taxon>Eukaryota</taxon>
        <taxon>Metazoa</taxon>
        <taxon>Ecdysozoa</taxon>
        <taxon>Nematoda</taxon>
        <taxon>Chromadorea</taxon>
        <taxon>Rhabditida</taxon>
        <taxon>Tylenchina</taxon>
        <taxon>Tylenchomorpha</taxon>
        <taxon>Sphaerularioidea</taxon>
        <taxon>Anguinidae</taxon>
        <taxon>Anguininae</taxon>
        <taxon>Ditylenchus</taxon>
    </lineage>
</organism>
<dbReference type="AlphaFoldDB" id="A0A915DQY2"/>
<dbReference type="WBParaSite" id="jg22189">
    <property type="protein sequence ID" value="jg22189"/>
    <property type="gene ID" value="jg22189"/>
</dbReference>
<sequence>MSQLQQESVRYDRQIRLWEKRGKNLVLAGFGSFHIVDDAVIGQTDLGQNFFMTESDIGKPRAEVVVKNLLELNPSVRGSCSLVSFVNFDLQDLLNYSLVVSTNLTEKKAEQLGDFLFEKNIYYIYARVCGMFGYLRLCYKQHAVWDSHTENPSHDFRLTKEFAELSQFAASMDLDAMNHEKHSHTPYLVLYVKALEKWKAIAGEEANGCSLTFCRNDLSEGVQKVLADPKSGGTCIELLQRLPDMTSDTARYTELGQIYRRKATDEAAELFEISKKIYQERRNLIMQISARNFPASTNVMMPRNFLGSRHDQSDEVYLETESANPNYSLSWRQCQHAESALGLESVLVRIDESYGSFRDGEGQVSGTNGVPCTIDSTDLKRRVDCLIAETKNENLIKRSSQLIPQEAINEICRFGAAEPHVICTMVGGAASQELSS</sequence>
<name>A0A915DQY2_9BILA</name>
<proteinExistence type="predicted"/>
<dbReference type="GO" id="GO:0019781">
    <property type="term" value="F:NEDD8 activating enzyme activity"/>
    <property type="evidence" value="ECO:0007669"/>
    <property type="project" value="TreeGrafter"/>
</dbReference>
<evidence type="ECO:0000313" key="2">
    <source>
        <dbReference type="Proteomes" id="UP000887574"/>
    </source>
</evidence>
<dbReference type="Gene3D" id="3.40.50.720">
    <property type="entry name" value="NAD(P)-binding Rossmann-like Domain"/>
    <property type="match status" value="2"/>
</dbReference>
<evidence type="ECO:0000313" key="3">
    <source>
        <dbReference type="WBParaSite" id="jg22189"/>
    </source>
</evidence>
<dbReference type="GO" id="GO:0005737">
    <property type="term" value="C:cytoplasm"/>
    <property type="evidence" value="ECO:0007669"/>
    <property type="project" value="TreeGrafter"/>
</dbReference>
<dbReference type="PANTHER" id="PTHR10953:SF29">
    <property type="entry name" value="NEDD8-ACTIVATING ENZYME E1 REGULATORY SUBUNIT"/>
    <property type="match status" value="1"/>
</dbReference>
<dbReference type="Pfam" id="PF00899">
    <property type="entry name" value="ThiF"/>
    <property type="match status" value="1"/>
</dbReference>
<dbReference type="Proteomes" id="UP000887574">
    <property type="component" value="Unplaced"/>
</dbReference>
<dbReference type="PANTHER" id="PTHR10953">
    <property type="entry name" value="UBIQUITIN-ACTIVATING ENZYME E1"/>
    <property type="match status" value="1"/>
</dbReference>
<dbReference type="GO" id="GO:0045116">
    <property type="term" value="P:protein neddylation"/>
    <property type="evidence" value="ECO:0007669"/>
    <property type="project" value="TreeGrafter"/>
</dbReference>
<protein>
    <submittedName>
        <fullName evidence="3">THIF-type NAD/FAD binding fold domain-containing protein</fullName>
    </submittedName>
</protein>